<reference evidence="1" key="1">
    <citation type="journal article" date="2019" name="bioRxiv">
        <title>The Genome of the Zebra Mussel, Dreissena polymorpha: A Resource for Invasive Species Research.</title>
        <authorList>
            <person name="McCartney M.A."/>
            <person name="Auch B."/>
            <person name="Kono T."/>
            <person name="Mallez S."/>
            <person name="Zhang Y."/>
            <person name="Obille A."/>
            <person name="Becker A."/>
            <person name="Abrahante J.E."/>
            <person name="Garbe J."/>
            <person name="Badalamenti J.P."/>
            <person name="Herman A."/>
            <person name="Mangelson H."/>
            <person name="Liachko I."/>
            <person name="Sullivan S."/>
            <person name="Sone E.D."/>
            <person name="Koren S."/>
            <person name="Silverstein K.A.T."/>
            <person name="Beckman K.B."/>
            <person name="Gohl D.M."/>
        </authorList>
    </citation>
    <scope>NUCLEOTIDE SEQUENCE</scope>
    <source>
        <strain evidence="1">Duluth1</strain>
        <tissue evidence="1">Whole animal</tissue>
    </source>
</reference>
<sequence>MTPVETSVTPVESLSTLWNSSTPNVNCVATGQRSGPVSIFSWIFPRQSRSSKSTWTVCSRLDCGRTMRR</sequence>
<protein>
    <submittedName>
        <fullName evidence="1">Uncharacterized protein</fullName>
    </submittedName>
</protein>
<proteinExistence type="predicted"/>
<evidence type="ECO:0000313" key="2">
    <source>
        <dbReference type="Proteomes" id="UP000828390"/>
    </source>
</evidence>
<gene>
    <name evidence="1" type="ORF">DPMN_177498</name>
</gene>
<dbReference type="AlphaFoldDB" id="A0A9D4ED56"/>
<name>A0A9D4ED56_DREPO</name>
<dbReference type="Proteomes" id="UP000828390">
    <property type="component" value="Unassembled WGS sequence"/>
</dbReference>
<dbReference type="EMBL" id="JAIWYP010000009">
    <property type="protein sequence ID" value="KAH3776085.1"/>
    <property type="molecule type" value="Genomic_DNA"/>
</dbReference>
<evidence type="ECO:0000313" key="1">
    <source>
        <dbReference type="EMBL" id="KAH3776085.1"/>
    </source>
</evidence>
<accession>A0A9D4ED56</accession>
<reference evidence="1" key="2">
    <citation type="submission" date="2020-11" db="EMBL/GenBank/DDBJ databases">
        <authorList>
            <person name="McCartney M.A."/>
            <person name="Auch B."/>
            <person name="Kono T."/>
            <person name="Mallez S."/>
            <person name="Becker A."/>
            <person name="Gohl D.M."/>
            <person name="Silverstein K.A.T."/>
            <person name="Koren S."/>
            <person name="Bechman K.B."/>
            <person name="Herman A."/>
            <person name="Abrahante J.E."/>
            <person name="Garbe J."/>
        </authorList>
    </citation>
    <scope>NUCLEOTIDE SEQUENCE</scope>
    <source>
        <strain evidence="1">Duluth1</strain>
        <tissue evidence="1">Whole animal</tissue>
    </source>
</reference>
<organism evidence="1 2">
    <name type="scientific">Dreissena polymorpha</name>
    <name type="common">Zebra mussel</name>
    <name type="synonym">Mytilus polymorpha</name>
    <dbReference type="NCBI Taxonomy" id="45954"/>
    <lineage>
        <taxon>Eukaryota</taxon>
        <taxon>Metazoa</taxon>
        <taxon>Spiralia</taxon>
        <taxon>Lophotrochozoa</taxon>
        <taxon>Mollusca</taxon>
        <taxon>Bivalvia</taxon>
        <taxon>Autobranchia</taxon>
        <taxon>Heteroconchia</taxon>
        <taxon>Euheterodonta</taxon>
        <taxon>Imparidentia</taxon>
        <taxon>Neoheterodontei</taxon>
        <taxon>Myida</taxon>
        <taxon>Dreissenoidea</taxon>
        <taxon>Dreissenidae</taxon>
        <taxon>Dreissena</taxon>
    </lineage>
</organism>
<comment type="caution">
    <text evidence="1">The sequence shown here is derived from an EMBL/GenBank/DDBJ whole genome shotgun (WGS) entry which is preliminary data.</text>
</comment>
<keyword evidence="2" id="KW-1185">Reference proteome</keyword>